<dbReference type="AlphaFoldDB" id="A0A4Y2NZV3"/>
<dbReference type="Proteomes" id="UP000499080">
    <property type="component" value="Unassembled WGS sequence"/>
</dbReference>
<evidence type="ECO:0000313" key="2">
    <source>
        <dbReference type="Proteomes" id="UP000499080"/>
    </source>
</evidence>
<reference evidence="1 2" key="1">
    <citation type="journal article" date="2019" name="Sci. Rep.">
        <title>Orb-weaving spider Araneus ventricosus genome elucidates the spidroin gene catalogue.</title>
        <authorList>
            <person name="Kono N."/>
            <person name="Nakamura H."/>
            <person name="Ohtoshi R."/>
            <person name="Moran D.A.P."/>
            <person name="Shinohara A."/>
            <person name="Yoshida Y."/>
            <person name="Fujiwara M."/>
            <person name="Mori M."/>
            <person name="Tomita M."/>
            <person name="Arakawa K."/>
        </authorList>
    </citation>
    <scope>NUCLEOTIDE SEQUENCE [LARGE SCALE GENOMIC DNA]</scope>
</reference>
<keyword evidence="2" id="KW-1185">Reference proteome</keyword>
<evidence type="ECO:0000313" key="1">
    <source>
        <dbReference type="EMBL" id="GBN43316.1"/>
    </source>
</evidence>
<sequence>MFGNAGGMESFIPKLGDHFGDIVEKISDLKNTRIFSICLLRAGIRISPDDSMRHLGLSRRLYISVLGSREVELIDCDRLWSSNAFGISARRVLRSASW</sequence>
<protein>
    <submittedName>
        <fullName evidence="1">Uncharacterized protein</fullName>
    </submittedName>
</protein>
<accession>A0A4Y2NZV3</accession>
<gene>
    <name evidence="1" type="ORF">AVEN_121196_1</name>
</gene>
<dbReference type="EMBL" id="BGPR01009954">
    <property type="protein sequence ID" value="GBN43316.1"/>
    <property type="molecule type" value="Genomic_DNA"/>
</dbReference>
<comment type="caution">
    <text evidence="1">The sequence shown here is derived from an EMBL/GenBank/DDBJ whole genome shotgun (WGS) entry which is preliminary data.</text>
</comment>
<proteinExistence type="predicted"/>
<name>A0A4Y2NZV3_ARAVE</name>
<organism evidence="1 2">
    <name type="scientific">Araneus ventricosus</name>
    <name type="common">Orbweaver spider</name>
    <name type="synonym">Epeira ventricosa</name>
    <dbReference type="NCBI Taxonomy" id="182803"/>
    <lineage>
        <taxon>Eukaryota</taxon>
        <taxon>Metazoa</taxon>
        <taxon>Ecdysozoa</taxon>
        <taxon>Arthropoda</taxon>
        <taxon>Chelicerata</taxon>
        <taxon>Arachnida</taxon>
        <taxon>Araneae</taxon>
        <taxon>Araneomorphae</taxon>
        <taxon>Entelegynae</taxon>
        <taxon>Araneoidea</taxon>
        <taxon>Araneidae</taxon>
        <taxon>Araneus</taxon>
    </lineage>
</organism>